<accession>A0ACC0WKG8</accession>
<dbReference type="Proteomes" id="UP001163321">
    <property type="component" value="Chromosome 12"/>
</dbReference>
<comment type="caution">
    <text evidence="1">The sequence shown here is derived from an EMBL/GenBank/DDBJ whole genome shotgun (WGS) entry which is preliminary data.</text>
</comment>
<evidence type="ECO:0000313" key="1">
    <source>
        <dbReference type="EMBL" id="KAI9918216.1"/>
    </source>
</evidence>
<sequence length="264" mass="29542">MESIQQEMEPFQAEMNALRSVTDTTKTEIQLVEDPVTNAKKALEANSCSIIEAEANLRGVEKDQNEKREKNKNMQDRVVVAKQELDLVKSKESSLVEQYHEARSKDEEASGAMHQECHSKTMGCLGAIDSKYDIAISTVCGALNNLVVETTSGAQPCVKHLRKHNLGRTTFLILEQLGYLKSKYSQHFPSVRAPSGKEAPRLFDLGKVNDDKYLPAYYYALRNTLVAKDLDEASAIAYQGRQCKYRVVTWDGQLVEMSGAMSGW</sequence>
<proteinExistence type="predicted"/>
<dbReference type="EMBL" id="CM047591">
    <property type="protein sequence ID" value="KAI9918216.1"/>
    <property type="molecule type" value="Genomic_DNA"/>
</dbReference>
<reference evidence="1 2" key="1">
    <citation type="journal article" date="2022" name="bioRxiv">
        <title>The genome of the oomycete Peronosclerospora sorghi, a cosmopolitan pathogen of maize and sorghum, is inflated with dispersed pseudogenes.</title>
        <authorList>
            <person name="Fletcher K."/>
            <person name="Martin F."/>
            <person name="Isakeit T."/>
            <person name="Cavanaugh K."/>
            <person name="Magill C."/>
            <person name="Michelmore R."/>
        </authorList>
    </citation>
    <scope>NUCLEOTIDE SEQUENCE [LARGE SCALE GENOMIC DNA]</scope>
    <source>
        <strain evidence="1">P6</strain>
    </source>
</reference>
<protein>
    <submittedName>
        <fullName evidence="1">Uncharacterized protein</fullName>
    </submittedName>
</protein>
<organism evidence="1 2">
    <name type="scientific">Peronosclerospora sorghi</name>
    <dbReference type="NCBI Taxonomy" id="230839"/>
    <lineage>
        <taxon>Eukaryota</taxon>
        <taxon>Sar</taxon>
        <taxon>Stramenopiles</taxon>
        <taxon>Oomycota</taxon>
        <taxon>Peronosporomycetes</taxon>
        <taxon>Peronosporales</taxon>
        <taxon>Peronosporaceae</taxon>
        <taxon>Peronosclerospora</taxon>
    </lineage>
</organism>
<gene>
    <name evidence="1" type="ORF">PsorP6_011434</name>
</gene>
<keyword evidence="2" id="KW-1185">Reference proteome</keyword>
<name>A0ACC0WKG8_9STRA</name>
<evidence type="ECO:0000313" key="2">
    <source>
        <dbReference type="Proteomes" id="UP001163321"/>
    </source>
</evidence>